<accession>A0A1X0Q6W6</accession>
<dbReference type="EMBL" id="LVKB01000280">
    <property type="protein sequence ID" value="ORD95511.1"/>
    <property type="molecule type" value="Genomic_DNA"/>
</dbReference>
<sequence length="394" mass="43628">MKIGIYNLLQLQVKANIVNTMSNGQGDTVFSVKDSDLLAKSADYPVKSKEASNEGDKNTNLYRKDAYLYDEDGNVIKNSSMINHHNPERTKDADKFITNKNPDLEKRDQNNNEDLEELDKLKNPDYYYNNRGSGLFSKLKNFLFSPFGGSKLTTRASSTLLPDSLKESEENELVDKLFENHKESEKPQSKPIEKNECPPGTIAVPAMSPNPSVNDGIRAINSSLNNFIECVTKPAYNCDEPANLRSMSYDPLHVPNTEEVIADNIKDSITSASLVPSTENKDKQTEGTLPPIGFEHLNSGYSYPRQLDPRNCSDSPHPFANGITSGFPALPPKRTCKEPAIINGTNKPGCTVGIPDCIDSIRNCMNELRPLTNPVKPVVTPEKPVVTPEEDILP</sequence>
<name>A0A1X0Q6W6_9MICR</name>
<evidence type="ECO:0000313" key="2">
    <source>
        <dbReference type="Proteomes" id="UP000192356"/>
    </source>
</evidence>
<protein>
    <submittedName>
        <fullName evidence="1">Uncharacterized protein</fullName>
    </submittedName>
</protein>
<organism evidence="1 2">
    <name type="scientific">Hepatospora eriocheir</name>
    <dbReference type="NCBI Taxonomy" id="1081669"/>
    <lineage>
        <taxon>Eukaryota</taxon>
        <taxon>Fungi</taxon>
        <taxon>Fungi incertae sedis</taxon>
        <taxon>Microsporidia</taxon>
        <taxon>Hepatosporidae</taxon>
        <taxon>Hepatospora</taxon>
    </lineage>
</organism>
<gene>
    <name evidence="1" type="ORF">HERIO_2440</name>
</gene>
<dbReference type="VEuPathDB" id="MicrosporidiaDB:HERIO_2440"/>
<dbReference type="Proteomes" id="UP000192356">
    <property type="component" value="Unassembled WGS sequence"/>
</dbReference>
<reference evidence="1 2" key="1">
    <citation type="journal article" date="2017" name="Environ. Microbiol.">
        <title>Decay of the glycolytic pathway and adaptation to intranuclear parasitism within Enterocytozoonidae microsporidia.</title>
        <authorList>
            <person name="Wiredu Boakye D."/>
            <person name="Jaroenlak P."/>
            <person name="Prachumwat A."/>
            <person name="Williams T.A."/>
            <person name="Bateman K.S."/>
            <person name="Itsathitphaisarn O."/>
            <person name="Sritunyalucksana K."/>
            <person name="Paszkiewicz K.H."/>
            <person name="Moore K.A."/>
            <person name="Stentiford G.D."/>
            <person name="Williams B.A."/>
        </authorList>
    </citation>
    <scope>NUCLEOTIDE SEQUENCE [LARGE SCALE GENOMIC DNA]</scope>
    <source>
        <strain evidence="1 2">GB1</strain>
    </source>
</reference>
<comment type="caution">
    <text evidence="1">The sequence shown here is derived from an EMBL/GenBank/DDBJ whole genome shotgun (WGS) entry which is preliminary data.</text>
</comment>
<keyword evidence="2" id="KW-1185">Reference proteome</keyword>
<proteinExistence type="predicted"/>
<evidence type="ECO:0000313" key="1">
    <source>
        <dbReference type="EMBL" id="ORD95511.1"/>
    </source>
</evidence>
<dbReference type="AlphaFoldDB" id="A0A1X0Q6W6"/>